<dbReference type="EMBL" id="JADGJQ010000001">
    <property type="protein sequence ID" value="KAJ3185575.1"/>
    <property type="molecule type" value="Genomic_DNA"/>
</dbReference>
<comment type="caution">
    <text evidence="2">The sequence shown here is derived from an EMBL/GenBank/DDBJ whole genome shotgun (WGS) entry which is preliminary data.</text>
</comment>
<keyword evidence="1" id="KW-1133">Transmembrane helix</keyword>
<keyword evidence="1" id="KW-0472">Membrane</keyword>
<keyword evidence="3" id="KW-1185">Reference proteome</keyword>
<keyword evidence="1" id="KW-0812">Transmembrane</keyword>
<organism evidence="2 3">
    <name type="scientific">Geranomyces variabilis</name>
    <dbReference type="NCBI Taxonomy" id="109894"/>
    <lineage>
        <taxon>Eukaryota</taxon>
        <taxon>Fungi</taxon>
        <taxon>Fungi incertae sedis</taxon>
        <taxon>Chytridiomycota</taxon>
        <taxon>Chytridiomycota incertae sedis</taxon>
        <taxon>Chytridiomycetes</taxon>
        <taxon>Spizellomycetales</taxon>
        <taxon>Powellomycetaceae</taxon>
        <taxon>Geranomyces</taxon>
    </lineage>
</organism>
<feature type="transmembrane region" description="Helical" evidence="1">
    <location>
        <begin position="70"/>
        <end position="98"/>
    </location>
</feature>
<proteinExistence type="predicted"/>
<dbReference type="AlphaFoldDB" id="A0AAD5XR63"/>
<protein>
    <submittedName>
        <fullName evidence="2">Uncharacterized protein</fullName>
    </submittedName>
</protein>
<sequence length="121" mass="13572">MVVPTLYGMAFILFAMQLLTAVASYTYQSLTVSLSVKLNAILVSAIYAKSLRISSKVTKQFFYRRQNEHLLVAVGLLFSYMRVSAVPAIGLYGILIIFEIKIMSRIMTGVRAYSKAMDMRS</sequence>
<name>A0AAD5XR63_9FUNG</name>
<reference evidence="2" key="1">
    <citation type="submission" date="2020-05" db="EMBL/GenBank/DDBJ databases">
        <title>Phylogenomic resolution of chytrid fungi.</title>
        <authorList>
            <person name="Stajich J.E."/>
            <person name="Amses K."/>
            <person name="Simmons R."/>
            <person name="Seto K."/>
            <person name="Myers J."/>
            <person name="Bonds A."/>
            <person name="Quandt C.A."/>
            <person name="Barry K."/>
            <person name="Liu P."/>
            <person name="Grigoriev I."/>
            <person name="Longcore J.E."/>
            <person name="James T.Y."/>
        </authorList>
    </citation>
    <scope>NUCLEOTIDE SEQUENCE</scope>
    <source>
        <strain evidence="2">JEL0379</strain>
    </source>
</reference>
<evidence type="ECO:0000313" key="2">
    <source>
        <dbReference type="EMBL" id="KAJ3185575.1"/>
    </source>
</evidence>
<evidence type="ECO:0000256" key="1">
    <source>
        <dbReference type="SAM" id="Phobius"/>
    </source>
</evidence>
<feature type="transmembrane region" description="Helical" evidence="1">
    <location>
        <begin position="6"/>
        <end position="27"/>
    </location>
</feature>
<dbReference type="Proteomes" id="UP001212152">
    <property type="component" value="Unassembled WGS sequence"/>
</dbReference>
<evidence type="ECO:0000313" key="3">
    <source>
        <dbReference type="Proteomes" id="UP001212152"/>
    </source>
</evidence>
<accession>A0AAD5XR63</accession>
<gene>
    <name evidence="2" type="ORF">HDU87_000198</name>
</gene>